<protein>
    <submittedName>
        <fullName evidence="1">Uncharacterized protein</fullName>
    </submittedName>
</protein>
<gene>
    <name evidence="1" type="ORF">psyc5s11_40240</name>
</gene>
<organism evidence="1 2">
    <name type="scientific">Clostridium gelidum</name>
    <dbReference type="NCBI Taxonomy" id="704125"/>
    <lineage>
        <taxon>Bacteria</taxon>
        <taxon>Bacillati</taxon>
        <taxon>Bacillota</taxon>
        <taxon>Clostridia</taxon>
        <taxon>Eubacteriales</taxon>
        <taxon>Clostridiaceae</taxon>
        <taxon>Clostridium</taxon>
    </lineage>
</organism>
<evidence type="ECO:0000313" key="2">
    <source>
        <dbReference type="Proteomes" id="UP000824633"/>
    </source>
</evidence>
<accession>A0ABN6J5B7</accession>
<dbReference type="Pfam" id="PF19822">
    <property type="entry name" value="DUF6304"/>
    <property type="match status" value="1"/>
</dbReference>
<proteinExistence type="predicted"/>
<dbReference type="Proteomes" id="UP000824633">
    <property type="component" value="Chromosome"/>
</dbReference>
<name>A0ABN6J5B7_9CLOT</name>
<dbReference type="EMBL" id="AP024849">
    <property type="protein sequence ID" value="BCZ47957.1"/>
    <property type="molecule type" value="Genomic_DNA"/>
</dbReference>
<dbReference type="RefSeq" id="WP_224034261.1">
    <property type="nucleotide sequence ID" value="NZ_AP024849.1"/>
</dbReference>
<dbReference type="InterPro" id="IPR046271">
    <property type="entry name" value="DUF6304"/>
</dbReference>
<keyword evidence="2" id="KW-1185">Reference proteome</keyword>
<sequence>MVNLKYSALYSDSLGCEQTSVCFFKGEFELKVRGCTFKSDGLNFDFYTKNSKKISHLFYLKDDELIEYVIDIKIPLTLVCDNNECIEEFLLRVERHKNYYSNSLSVDLEGLVYKAKGYDLQELLINMNKELPKKYKLDCYFPHECGVNYIQTSNESAFYFLKSFKDEWKINSKKDGYLNLFKIKHEKEFNKLQTVPITYICDEYCLN</sequence>
<evidence type="ECO:0000313" key="1">
    <source>
        <dbReference type="EMBL" id="BCZ47957.1"/>
    </source>
</evidence>
<reference evidence="2" key="1">
    <citation type="submission" date="2021-07" db="EMBL/GenBank/DDBJ databases">
        <title>Complete genome sequencing of a Clostridium isolate.</title>
        <authorList>
            <person name="Ueki A."/>
            <person name="Tonouchi A."/>
        </authorList>
    </citation>
    <scope>NUCLEOTIDE SEQUENCE [LARGE SCALE GENOMIC DNA]</scope>
    <source>
        <strain evidence="2">C5S11</strain>
    </source>
</reference>